<dbReference type="EMBL" id="JACOGK010000013">
    <property type="protein sequence ID" value="MBC3536704.1"/>
    <property type="molecule type" value="Genomic_DNA"/>
</dbReference>
<keyword evidence="9" id="KW-0408">Iron</keyword>
<dbReference type="SUPFAM" id="SSF57802">
    <property type="entry name" value="Rubredoxin-like"/>
    <property type="match status" value="1"/>
</dbReference>
<dbReference type="Pfam" id="PF02770">
    <property type="entry name" value="Acyl-CoA_dh_M"/>
    <property type="match status" value="1"/>
</dbReference>
<evidence type="ECO:0000313" key="13">
    <source>
        <dbReference type="Proteomes" id="UP000606870"/>
    </source>
</evidence>
<feature type="domain" description="Rubredoxin-like" evidence="11">
    <location>
        <begin position="586"/>
        <end position="637"/>
    </location>
</feature>
<evidence type="ECO:0000259" key="11">
    <source>
        <dbReference type="PROSITE" id="PS50903"/>
    </source>
</evidence>
<dbReference type="CDD" id="cd00730">
    <property type="entry name" value="rubredoxin"/>
    <property type="match status" value="1"/>
</dbReference>
<dbReference type="CDD" id="cd01158">
    <property type="entry name" value="SCAD_SBCAD"/>
    <property type="match status" value="1"/>
</dbReference>
<keyword evidence="3" id="KW-0813">Transport</keyword>
<dbReference type="Gene3D" id="2.40.110.10">
    <property type="entry name" value="Butyryl-CoA Dehydrogenase, subunit A, domain 2"/>
    <property type="match status" value="1"/>
</dbReference>
<dbReference type="PRINTS" id="PR00163">
    <property type="entry name" value="RUBREDOXIN"/>
</dbReference>
<evidence type="ECO:0000256" key="4">
    <source>
        <dbReference type="ARBA" id="ARBA00022630"/>
    </source>
</evidence>
<evidence type="ECO:0000256" key="7">
    <source>
        <dbReference type="ARBA" id="ARBA00022982"/>
    </source>
</evidence>
<reference evidence="12 13" key="1">
    <citation type="submission" date="2020-08" db="EMBL/GenBank/DDBJ databases">
        <authorList>
            <person name="Liu C."/>
            <person name="Sun Q."/>
        </authorList>
    </citation>
    <scope>NUCLEOTIDE SEQUENCE [LARGE SCALE GENOMIC DNA]</scope>
    <source>
        <strain evidence="12 13">NSJ-59</strain>
    </source>
</reference>
<comment type="cofactor">
    <cofactor evidence="1 10">
        <name>FAD</name>
        <dbReference type="ChEBI" id="CHEBI:57692"/>
    </cofactor>
</comment>
<dbReference type="InterPro" id="IPR037069">
    <property type="entry name" value="AcylCoA_DH/ox_N_sf"/>
</dbReference>
<dbReference type="PANTHER" id="PTHR43884">
    <property type="entry name" value="ACYL-COA DEHYDROGENASE"/>
    <property type="match status" value="1"/>
</dbReference>
<dbReference type="InterPro" id="IPR006091">
    <property type="entry name" value="Acyl-CoA_Oxase/DH_mid-dom"/>
</dbReference>
<dbReference type="Gene3D" id="2.20.28.10">
    <property type="match status" value="1"/>
</dbReference>
<proteinExistence type="inferred from homology"/>
<dbReference type="InterPro" id="IPR014731">
    <property type="entry name" value="ETF_asu_C"/>
</dbReference>
<sequence length="637" mass="68631">MLFETTAAHEALRKEIRTFAETEVKPIAFSLDQNNEFPDDIVKEMGKRGWMGLPYPKEYGGAGLDVISYAIAVEELSRIDGGVGVILSAHTSLGTYPIAAFGNEAQKKKYLVPLAKGEKLGAFGLTEENAGSDAGGTETTAVDKGDYYLLNGGKIFITNAPKADIYVVFAVTTPDIGTKGISAFIVERGWKGFDFGDHYDKLGIRSSTTAELIFNDVKVPKENLLGKEGQGFKIAMATLDGGRIGIASQALGIAQGAYDNALDYAKERIQFGQPIGVHQGISFKLADMATKLRASRYLIYSAAEMKENHEPYSMEAAMAKMYASDAAVEITNEALQVFGGSGYLKGMDVERAFRDAKITTIYEGTNEIQRVVIAAHLLGRLTKKEGGGRRSVAKKAAPVTGIRKNKIFREGDAKEKVAELVSTLKQDGYDFTVGIPEDTPITQAERVVSAGKGIGSKENMKLIYDLAHAAGAAVGSSRPVAETLKYVPLNRYVGMSGQKFTGNLYIACGISGAKQHLKGIKEASTIVAINKNGNAPIFKNCDYGIVGDVNEILPLLADALGRGEKKAAPPMVKMKRPVVPKPEPIGPRYVCNGCGYEYVPELGDEEADIAPGTLFENLPDDWVCPECAEAKENFIKE</sequence>
<dbReference type="Gene3D" id="1.10.540.10">
    <property type="entry name" value="Acyl-CoA dehydrogenase/oxidase, N-terminal domain"/>
    <property type="match status" value="1"/>
</dbReference>
<evidence type="ECO:0000256" key="10">
    <source>
        <dbReference type="RuleBase" id="RU362125"/>
    </source>
</evidence>
<dbReference type="InterPro" id="IPR036250">
    <property type="entry name" value="AcylCo_DH-like_C"/>
</dbReference>
<dbReference type="PANTHER" id="PTHR43884:SF25">
    <property type="entry name" value="ACYL-COA DEHYDROGENASE YDBM-RELATED"/>
    <property type="match status" value="1"/>
</dbReference>
<keyword evidence="7" id="KW-0249">Electron transport</keyword>
<dbReference type="InterPro" id="IPR006089">
    <property type="entry name" value="Acyl-CoA_DH_CS"/>
</dbReference>
<keyword evidence="6 10" id="KW-0274">FAD</keyword>
<dbReference type="SUPFAM" id="SSF47203">
    <property type="entry name" value="Acyl-CoA dehydrogenase C-terminal domain-like"/>
    <property type="match status" value="1"/>
</dbReference>
<dbReference type="Gene3D" id="1.20.140.10">
    <property type="entry name" value="Butyryl-CoA Dehydrogenase, subunit A, domain 3"/>
    <property type="match status" value="1"/>
</dbReference>
<dbReference type="InterPro" id="IPR013786">
    <property type="entry name" value="AcylCoA_DH/ox_N"/>
</dbReference>
<dbReference type="InterPro" id="IPR024934">
    <property type="entry name" value="Rubredoxin-like_dom"/>
</dbReference>
<keyword evidence="13" id="KW-1185">Reference proteome</keyword>
<dbReference type="InterPro" id="IPR009100">
    <property type="entry name" value="AcylCoA_DH/oxidase_NM_dom_sf"/>
</dbReference>
<dbReference type="PROSITE" id="PS00202">
    <property type="entry name" value="RUBREDOXIN"/>
    <property type="match status" value="1"/>
</dbReference>
<evidence type="ECO:0000256" key="5">
    <source>
        <dbReference type="ARBA" id="ARBA00022723"/>
    </source>
</evidence>
<dbReference type="Pfam" id="PF00301">
    <property type="entry name" value="Rubredoxin"/>
    <property type="match status" value="1"/>
</dbReference>
<dbReference type="InterPro" id="IPR009075">
    <property type="entry name" value="AcylCo_DH/oxidase_C"/>
</dbReference>
<dbReference type="InterPro" id="IPR029035">
    <property type="entry name" value="DHS-like_NAD/FAD-binding_dom"/>
</dbReference>
<dbReference type="PROSITE" id="PS00072">
    <property type="entry name" value="ACYL_COA_DH_1"/>
    <property type="match status" value="1"/>
</dbReference>
<dbReference type="SUPFAM" id="SSF52467">
    <property type="entry name" value="DHS-like NAD/FAD-binding domain"/>
    <property type="match status" value="1"/>
</dbReference>
<dbReference type="Proteomes" id="UP000606870">
    <property type="component" value="Unassembled WGS sequence"/>
</dbReference>
<dbReference type="RefSeq" id="WP_186502861.1">
    <property type="nucleotide sequence ID" value="NZ_JACOGK010000013.1"/>
</dbReference>
<evidence type="ECO:0000256" key="1">
    <source>
        <dbReference type="ARBA" id="ARBA00001974"/>
    </source>
</evidence>
<dbReference type="InterPro" id="IPR046373">
    <property type="entry name" value="Acyl-CoA_Oxase/DH_mid-dom_sf"/>
</dbReference>
<evidence type="ECO:0000256" key="9">
    <source>
        <dbReference type="ARBA" id="ARBA00023004"/>
    </source>
</evidence>
<name>A0ABR6VHK8_9FIRM</name>
<keyword evidence="5" id="KW-0479">Metal-binding</keyword>
<keyword evidence="4 10" id="KW-0285">Flavoprotein</keyword>
<organism evidence="12 13">
    <name type="scientific">Megasphaera hominis</name>
    <dbReference type="NCBI Taxonomy" id="159836"/>
    <lineage>
        <taxon>Bacteria</taxon>
        <taxon>Bacillati</taxon>
        <taxon>Bacillota</taxon>
        <taxon>Negativicutes</taxon>
        <taxon>Veillonellales</taxon>
        <taxon>Veillonellaceae</taxon>
        <taxon>Megasphaera</taxon>
    </lineage>
</organism>
<dbReference type="Gene3D" id="3.40.50.1220">
    <property type="entry name" value="TPP-binding domain"/>
    <property type="match status" value="1"/>
</dbReference>
<evidence type="ECO:0000256" key="6">
    <source>
        <dbReference type="ARBA" id="ARBA00022827"/>
    </source>
</evidence>
<evidence type="ECO:0000313" key="12">
    <source>
        <dbReference type="EMBL" id="MBC3536704.1"/>
    </source>
</evidence>
<gene>
    <name evidence="12" type="ORF">H8J70_05515</name>
</gene>
<evidence type="ECO:0000256" key="8">
    <source>
        <dbReference type="ARBA" id="ARBA00023002"/>
    </source>
</evidence>
<accession>A0ABR6VHK8</accession>
<dbReference type="Pfam" id="PF02771">
    <property type="entry name" value="Acyl-CoA_dh_N"/>
    <property type="match status" value="1"/>
</dbReference>
<comment type="caution">
    <text evidence="12">The sequence shown here is derived from an EMBL/GenBank/DDBJ whole genome shotgun (WGS) entry which is preliminary data.</text>
</comment>
<dbReference type="InterPro" id="IPR018527">
    <property type="entry name" value="Rubredoxin_Fe_BS"/>
</dbReference>
<dbReference type="Pfam" id="PF00766">
    <property type="entry name" value="ETF_alpha"/>
    <property type="match status" value="1"/>
</dbReference>
<dbReference type="Pfam" id="PF00441">
    <property type="entry name" value="Acyl-CoA_dh_1"/>
    <property type="match status" value="1"/>
</dbReference>
<comment type="similarity">
    <text evidence="2 10">Belongs to the acyl-CoA dehydrogenase family.</text>
</comment>
<protein>
    <submittedName>
        <fullName evidence="12">Acyl-CoA dehydrogenase family protein</fullName>
    </submittedName>
</protein>
<keyword evidence="8 10" id="KW-0560">Oxidoreductase</keyword>
<evidence type="ECO:0000256" key="3">
    <source>
        <dbReference type="ARBA" id="ARBA00022448"/>
    </source>
</evidence>
<dbReference type="PROSITE" id="PS50903">
    <property type="entry name" value="RUBREDOXIN_LIKE"/>
    <property type="match status" value="1"/>
</dbReference>
<evidence type="ECO:0000256" key="2">
    <source>
        <dbReference type="ARBA" id="ARBA00009347"/>
    </source>
</evidence>
<dbReference type="InterPro" id="IPR024935">
    <property type="entry name" value="Rubredoxin_dom"/>
</dbReference>
<dbReference type="SUPFAM" id="SSF56645">
    <property type="entry name" value="Acyl-CoA dehydrogenase NM domain-like"/>
    <property type="match status" value="1"/>
</dbReference>